<dbReference type="OrthoDB" id="22486at10239"/>
<dbReference type="Proteomes" id="UP000290737">
    <property type="component" value="Genome"/>
</dbReference>
<dbReference type="KEGG" id="vg:41701740"/>
<reference evidence="2" key="1">
    <citation type="journal article" date="2021" name="Virus">
        <title>The discovery, distribution and diversity of DNA viruses associated with Drosophila melanogaster in Europe.</title>
        <authorList>
            <person name="Wallace M.A."/>
            <person name="Coffman K.A."/>
            <person name="Gilbert C."/>
            <person name="Ravindran S."/>
            <person name="Albery G.F."/>
            <person name="Abbott J."/>
            <person name="Argyridou E."/>
            <person name="Bellosta P."/>
            <person name="Betancourt A.J."/>
            <person name="Colinet H."/>
            <person name="Eric K."/>
            <person name="Glaser-Schmitt A."/>
            <person name="Grath S."/>
            <person name="Jelic M."/>
            <person name="Kankare M."/>
            <person name="Kozeretska I."/>
            <person name="Loeschcke V."/>
            <person name="Montchamp-Moreau C."/>
            <person name="Ometto L."/>
            <person name="Onder B.S."/>
            <person name="Orengo D.J."/>
            <person name="Parsch J."/>
            <person name="Pascual M."/>
            <person name="Patenkovic A."/>
            <person name="Puerma E."/>
            <person name="Ritchie M.G."/>
            <person name="Rota-Stabelli O."/>
            <person name="Schou M.F."/>
            <person name="Serga S.V."/>
            <person name="Stamenkovic-Radak M."/>
            <person name="Tanaskovic M."/>
            <person name="Veselinovic M.S."/>
            <person name="Vieira J."/>
            <person name="Vieira C.P."/>
            <person name="Kapun M."/>
            <person name="Flatt T."/>
            <person name="Gonzalez J."/>
            <person name="Staubach F."/>
            <person name="Obbard D.J."/>
        </authorList>
    </citation>
    <scope>NUCLEOTIDE SEQUENCE</scope>
    <source>
        <strain evidence="2">SRR3939042_Esparto_2012</strain>
    </source>
</reference>
<protein>
    <submittedName>
        <fullName evidence="2">Putative gp073-like protein</fullName>
    </submittedName>
</protein>
<evidence type="ECO:0000256" key="1">
    <source>
        <dbReference type="SAM" id="MobiDB-lite"/>
    </source>
</evidence>
<proteinExistence type="predicted"/>
<organism evidence="2">
    <name type="scientific">Esparto virus</name>
    <dbReference type="NCBI Taxonomy" id="2072209"/>
    <lineage>
        <taxon>Viruses</taxon>
        <taxon>Viruses incertae sedis</taxon>
        <taxon>Naldaviricetes</taxon>
        <taxon>Lefavirales</taxon>
        <taxon>Nudiviridae</taxon>
        <taxon>Alphanudivirus</taxon>
        <taxon>Alphanudivirus tertidromelanogasteris</taxon>
    </lineage>
</organism>
<feature type="region of interest" description="Disordered" evidence="1">
    <location>
        <begin position="188"/>
        <end position="288"/>
    </location>
</feature>
<feature type="compositionally biased region" description="Low complexity" evidence="1">
    <location>
        <begin position="267"/>
        <end position="279"/>
    </location>
</feature>
<name>A0A2I7G2W3_9VIRU</name>
<evidence type="ECO:0000313" key="3">
    <source>
        <dbReference type="Proteomes" id="UP000290737"/>
    </source>
</evidence>
<dbReference type="GeneID" id="41701740"/>
<keyword evidence="3" id="KW-1185">Reference proteome</keyword>
<evidence type="ECO:0000313" key="2">
    <source>
        <dbReference type="EMBL" id="AUQ43955.1"/>
    </source>
</evidence>
<dbReference type="EMBL" id="KY608910">
    <property type="protein sequence ID" value="AUQ43955.1"/>
    <property type="molecule type" value="Genomic_DNA"/>
</dbReference>
<feature type="region of interest" description="Disordered" evidence="1">
    <location>
        <begin position="79"/>
        <end position="103"/>
    </location>
</feature>
<feature type="compositionally biased region" description="Polar residues" evidence="1">
    <location>
        <begin position="328"/>
        <end position="340"/>
    </location>
</feature>
<feature type="compositionally biased region" description="Basic residues" evidence="1">
    <location>
        <begin position="317"/>
        <end position="327"/>
    </location>
</feature>
<sequence length="608" mass="69729">MSSMSSSSSPSSSASSTSQQLLKYKYAGYSSSSDIEMEMSLKRTNIFLDAISMEVENEEIINQPKASYLYSSSSAKSSPTSSDLSSTSSEQFSPLSSSSSSSTTIENSINKYKRFKYDNNCSSIDNDCDTMDYTEEYIIQKNNNNLKNSRPEIYDGYKLFGKSSSSSSSLSSSAAATVIMPTMKPTKILNTPPLITNMKNRSRSRTRCYRRSRTNQTSSISQKRKLIPSNEESYININEKDTSTTDDEEDTDNDDSNDNYEDEKYTINGNDKNINNIDNLHNYTDDVHNNQQNDEQYQEFENSIAMKNKEYIVKPRRTTVKRHRKQYQRQSLPLTLSSSYHHYKQQEPSSSSSSSPTLLPEKYNETESLIMENLSKNQKQSQRIYEFSEIPETSIANINSKQLVIEKDVQMPVQRKTGNATTSGRKRTTLKQGKLTIPIINTQDNIREYAENALANNNQALCLAIALIIPEEIIQMACQNIHNFENIAILEWSEHVLIQLGNLQTEFDNRKIMWNDLMKHVLDNQWSVELTQNLKKYKNRQDTLLGLLTTNHKFKMQRYKLKSIDCFFTRPFINYTCLSEYRISTDIIAKPYSMSSRLPVKFKKIISV</sequence>
<accession>A0A2I7G2W3</accession>
<feature type="compositionally biased region" description="Basic residues" evidence="1">
    <location>
        <begin position="200"/>
        <end position="213"/>
    </location>
</feature>
<feature type="region of interest" description="Disordered" evidence="1">
    <location>
        <begin position="317"/>
        <end position="360"/>
    </location>
</feature>
<dbReference type="RefSeq" id="YP_009551729.1">
    <property type="nucleotide sequence ID" value="NC_040536.1"/>
</dbReference>
<feature type="compositionally biased region" description="Acidic residues" evidence="1">
    <location>
        <begin position="244"/>
        <end position="261"/>
    </location>
</feature>